<dbReference type="InterPro" id="IPR007498">
    <property type="entry name" value="PqiA-like"/>
</dbReference>
<proteinExistence type="inferred from homology"/>
<dbReference type="Pfam" id="PF04403">
    <property type="entry name" value="PqiA"/>
    <property type="match status" value="2"/>
</dbReference>
<evidence type="ECO:0000256" key="8">
    <source>
        <dbReference type="SAM" id="Phobius"/>
    </source>
</evidence>
<dbReference type="GO" id="GO:0005886">
    <property type="term" value="C:plasma membrane"/>
    <property type="evidence" value="ECO:0007669"/>
    <property type="project" value="UniProtKB-SubCell"/>
</dbReference>
<keyword evidence="6 8" id="KW-1133">Transmembrane helix</keyword>
<organism evidence="9 10">
    <name type="scientific">Pontibacterium sinense</name>
    <dbReference type="NCBI Taxonomy" id="2781979"/>
    <lineage>
        <taxon>Bacteria</taxon>
        <taxon>Pseudomonadati</taxon>
        <taxon>Pseudomonadota</taxon>
        <taxon>Gammaproteobacteria</taxon>
        <taxon>Oceanospirillales</taxon>
        <taxon>Oceanospirillaceae</taxon>
        <taxon>Pontibacterium</taxon>
    </lineage>
</organism>
<evidence type="ECO:0000256" key="7">
    <source>
        <dbReference type="ARBA" id="ARBA00023136"/>
    </source>
</evidence>
<keyword evidence="3" id="KW-1003">Cell membrane</keyword>
<evidence type="ECO:0000256" key="6">
    <source>
        <dbReference type="ARBA" id="ARBA00022989"/>
    </source>
</evidence>
<dbReference type="EMBL" id="JADEYS010000008">
    <property type="protein sequence ID" value="MBE9397550.1"/>
    <property type="molecule type" value="Genomic_DNA"/>
</dbReference>
<dbReference type="PANTHER" id="PTHR30462:SF3">
    <property type="entry name" value="INTERMEMBRANE TRANSPORT PROTEIN PQIA"/>
    <property type="match status" value="1"/>
</dbReference>
<evidence type="ECO:0000313" key="10">
    <source>
        <dbReference type="Proteomes" id="UP000640333"/>
    </source>
</evidence>
<keyword evidence="7 8" id="KW-0472">Membrane</keyword>
<evidence type="ECO:0000256" key="4">
    <source>
        <dbReference type="ARBA" id="ARBA00022519"/>
    </source>
</evidence>
<reference evidence="9" key="1">
    <citation type="submission" date="2020-10" db="EMBL/GenBank/DDBJ databases">
        <title>Bacterium isolated from coastal waters sediment.</title>
        <authorList>
            <person name="Chen R.-J."/>
            <person name="Lu D.-C."/>
            <person name="Zhu K.-L."/>
            <person name="Du Z.-J."/>
        </authorList>
    </citation>
    <scope>NUCLEOTIDE SEQUENCE</scope>
    <source>
        <strain evidence="9">N1Y112</strain>
    </source>
</reference>
<feature type="transmembrane region" description="Helical" evidence="8">
    <location>
        <begin position="383"/>
        <end position="401"/>
    </location>
</feature>
<comment type="similarity">
    <text evidence="2">Belongs to the PqiA family.</text>
</comment>
<name>A0A8J7K5V7_9GAMM</name>
<comment type="caution">
    <text evidence="9">The sequence shown here is derived from an EMBL/GenBank/DDBJ whole genome shotgun (WGS) entry which is preliminary data.</text>
</comment>
<evidence type="ECO:0000313" key="9">
    <source>
        <dbReference type="EMBL" id="MBE9397550.1"/>
    </source>
</evidence>
<dbReference type="RefSeq" id="WP_193953102.1">
    <property type="nucleotide sequence ID" value="NZ_JADEYS010000008.1"/>
</dbReference>
<dbReference type="InterPro" id="IPR051800">
    <property type="entry name" value="PqiA-PqiB_transport"/>
</dbReference>
<sequence length="415" mass="45537">MSVNSPSVRASYADVIVCHGCDHVFDNVPFSAGQQLSCTYCGEVMKVKHANWLMQAAAFTVTGLILFLLTLAFPFIGLEAAGQEQSSRLLSGVWALLDRDRFLLASLVFITIFLMPLVELVGLGYVIGARLLDVKPPGLAKVLHLLFVIRPWNMMEIFFIGVLITTIKLGDIASLLPGIGLYAFAGLILVLIYSHTHLDREALWHWLRHENRFCGRDDEPLVVCHGCGAQVGESLLDVNDRCPRCHSTVRRRIPDSYQRTLALLIAATVLYLPANLLPIMTTVQFGVASSDTIMSGVVHLFQSGNAGIALVVFVASVLVPIAKIFAISYLLWAVRKGPQGNPRHQAILYRITEFVGRWSMIDVFVVTLLVALVQFGVLANIEPGGAIVCFAGVVVLTMLAAETFDPRLLWDAHSE</sequence>
<dbReference type="NCBIfam" id="TIGR00155">
    <property type="entry name" value="pqiA_fam"/>
    <property type="match status" value="1"/>
</dbReference>
<feature type="transmembrane region" description="Helical" evidence="8">
    <location>
        <begin position="102"/>
        <end position="127"/>
    </location>
</feature>
<dbReference type="InterPro" id="IPR005219">
    <property type="entry name" value="PqiA-like_proteobact"/>
</dbReference>
<dbReference type="Proteomes" id="UP000640333">
    <property type="component" value="Unassembled WGS sequence"/>
</dbReference>
<keyword evidence="10" id="KW-1185">Reference proteome</keyword>
<dbReference type="AlphaFoldDB" id="A0A8J7K5V7"/>
<feature type="transmembrane region" description="Helical" evidence="8">
    <location>
        <begin position="139"/>
        <end position="166"/>
    </location>
</feature>
<evidence type="ECO:0000256" key="2">
    <source>
        <dbReference type="ARBA" id="ARBA00007555"/>
    </source>
</evidence>
<feature type="transmembrane region" description="Helical" evidence="8">
    <location>
        <begin position="56"/>
        <end position="82"/>
    </location>
</feature>
<dbReference type="PANTHER" id="PTHR30462">
    <property type="entry name" value="INTERMEMBRANE TRANSPORT PROTEIN PQIB-RELATED"/>
    <property type="match status" value="1"/>
</dbReference>
<keyword evidence="5 8" id="KW-0812">Transmembrane</keyword>
<evidence type="ECO:0000256" key="1">
    <source>
        <dbReference type="ARBA" id="ARBA00004429"/>
    </source>
</evidence>
<accession>A0A8J7K5V7</accession>
<feature type="transmembrane region" description="Helical" evidence="8">
    <location>
        <begin position="355"/>
        <end position="377"/>
    </location>
</feature>
<feature type="transmembrane region" description="Helical" evidence="8">
    <location>
        <begin position="172"/>
        <end position="193"/>
    </location>
</feature>
<protein>
    <submittedName>
        <fullName evidence="9">Paraquat-inducible protein A</fullName>
    </submittedName>
</protein>
<feature type="transmembrane region" description="Helical" evidence="8">
    <location>
        <begin position="307"/>
        <end position="334"/>
    </location>
</feature>
<evidence type="ECO:0000256" key="3">
    <source>
        <dbReference type="ARBA" id="ARBA00022475"/>
    </source>
</evidence>
<evidence type="ECO:0000256" key="5">
    <source>
        <dbReference type="ARBA" id="ARBA00022692"/>
    </source>
</evidence>
<comment type="subcellular location">
    <subcellularLocation>
        <location evidence="1">Cell inner membrane</location>
        <topology evidence="1">Multi-pass membrane protein</topology>
    </subcellularLocation>
</comment>
<gene>
    <name evidence="9" type="ORF">IOQ59_09795</name>
</gene>
<feature type="transmembrane region" description="Helical" evidence="8">
    <location>
        <begin position="260"/>
        <end position="287"/>
    </location>
</feature>
<keyword evidence="4" id="KW-0997">Cell inner membrane</keyword>